<name>A0A3P7LSD5_DIBLA</name>
<proteinExistence type="predicted"/>
<reference evidence="1 2" key="1">
    <citation type="submission" date="2018-11" db="EMBL/GenBank/DDBJ databases">
        <authorList>
            <consortium name="Pathogen Informatics"/>
        </authorList>
    </citation>
    <scope>NUCLEOTIDE SEQUENCE [LARGE SCALE GENOMIC DNA]</scope>
</reference>
<accession>A0A3P7LSD5</accession>
<keyword evidence="2" id="KW-1185">Reference proteome</keyword>
<evidence type="ECO:0000313" key="1">
    <source>
        <dbReference type="EMBL" id="VDN12938.1"/>
    </source>
</evidence>
<protein>
    <submittedName>
        <fullName evidence="1">Uncharacterized protein</fullName>
    </submittedName>
</protein>
<dbReference type="AlphaFoldDB" id="A0A3P7LSD5"/>
<dbReference type="Proteomes" id="UP000281553">
    <property type="component" value="Unassembled WGS sequence"/>
</dbReference>
<evidence type="ECO:0000313" key="2">
    <source>
        <dbReference type="Proteomes" id="UP000281553"/>
    </source>
</evidence>
<dbReference type="EMBL" id="UYRU01055152">
    <property type="protein sequence ID" value="VDN12938.1"/>
    <property type="molecule type" value="Genomic_DNA"/>
</dbReference>
<organism evidence="1 2">
    <name type="scientific">Dibothriocephalus latus</name>
    <name type="common">Fish tapeworm</name>
    <name type="synonym">Diphyllobothrium latum</name>
    <dbReference type="NCBI Taxonomy" id="60516"/>
    <lineage>
        <taxon>Eukaryota</taxon>
        <taxon>Metazoa</taxon>
        <taxon>Spiralia</taxon>
        <taxon>Lophotrochozoa</taxon>
        <taxon>Platyhelminthes</taxon>
        <taxon>Cestoda</taxon>
        <taxon>Eucestoda</taxon>
        <taxon>Diphyllobothriidea</taxon>
        <taxon>Diphyllobothriidae</taxon>
        <taxon>Dibothriocephalus</taxon>
    </lineage>
</organism>
<sequence length="75" mass="8197">MAGIPEDATIRHQIMKNKDPAARTRNVCSRSGAVTDKQITSRKLIKTRMAEILAQSDNGLKSELVESSFAGLPSR</sequence>
<gene>
    <name evidence="1" type="ORF">DILT_LOCUS8769</name>
</gene>